<accession>A0ACC2GMC2</accession>
<comment type="caution">
    <text evidence="1">The sequence shown here is derived from an EMBL/GenBank/DDBJ whole genome shotgun (WGS) entry which is preliminary data.</text>
</comment>
<keyword evidence="2" id="KW-1185">Reference proteome</keyword>
<name>A0ACC2GMC2_DALPE</name>
<organism evidence="1 2">
    <name type="scientific">Dallia pectoralis</name>
    <name type="common">Alaska blackfish</name>
    <dbReference type="NCBI Taxonomy" id="75939"/>
    <lineage>
        <taxon>Eukaryota</taxon>
        <taxon>Metazoa</taxon>
        <taxon>Chordata</taxon>
        <taxon>Craniata</taxon>
        <taxon>Vertebrata</taxon>
        <taxon>Euteleostomi</taxon>
        <taxon>Actinopterygii</taxon>
        <taxon>Neopterygii</taxon>
        <taxon>Teleostei</taxon>
        <taxon>Protacanthopterygii</taxon>
        <taxon>Esociformes</taxon>
        <taxon>Umbridae</taxon>
        <taxon>Dallia</taxon>
    </lineage>
</organism>
<reference evidence="1" key="1">
    <citation type="submission" date="2021-05" db="EMBL/GenBank/DDBJ databases">
        <authorList>
            <person name="Pan Q."/>
            <person name="Jouanno E."/>
            <person name="Zahm M."/>
            <person name="Klopp C."/>
            <person name="Cabau C."/>
            <person name="Louis A."/>
            <person name="Berthelot C."/>
            <person name="Parey E."/>
            <person name="Roest Crollius H."/>
            <person name="Montfort J."/>
            <person name="Robinson-Rechavi M."/>
            <person name="Bouchez O."/>
            <person name="Lampietro C."/>
            <person name="Lopez Roques C."/>
            <person name="Donnadieu C."/>
            <person name="Postlethwait J."/>
            <person name="Bobe J."/>
            <person name="Dillon D."/>
            <person name="Chandos A."/>
            <person name="von Hippel F."/>
            <person name="Guiguen Y."/>
        </authorList>
    </citation>
    <scope>NUCLEOTIDE SEQUENCE</scope>
    <source>
        <strain evidence="1">YG-Jan2019</strain>
    </source>
</reference>
<evidence type="ECO:0000313" key="1">
    <source>
        <dbReference type="EMBL" id="KAJ8004834.1"/>
    </source>
</evidence>
<protein>
    <submittedName>
        <fullName evidence="1">Uncharacterized protein</fullName>
    </submittedName>
</protein>
<sequence length="405" mass="45554">MASVNRLTRKLSLLDDSDDILLNLVAKSNWGQSEQRVLTGSFHKEPESQLYHQVKDHSRHSQSTGLRLREESLRKGSPASPVKTSEGQRVTFNPTVEKHSMASSGGEVLREVPKQLRVPAKGHFTPHPDQGKQPKGPLANIRPPSPRSPCPNTSDASNPILHPPRLSCHNVQQTAGGAALPQKHSKPQKGGYRKPLEMLLSVVDRHRTGEKPLEHDHKFLYQAVQIMSVMDQDLSSREAEVRTLRRSVKELKEQAEMGHQDHHTETQRLTAQLEEAHGAVDDLNENLRTLLEENVHLQKQLIKLEQEHLNSMARTSLNTEIGLSGRQVEVDKLRREVARLREEVRQGEKVKELADMLQESHRSLVAANECLLGELDGRRASDASDQQQPAGPQQPKQGHVHHHKR</sequence>
<evidence type="ECO:0000313" key="2">
    <source>
        <dbReference type="Proteomes" id="UP001157502"/>
    </source>
</evidence>
<proteinExistence type="predicted"/>
<gene>
    <name evidence="1" type="ORF">DPEC_G00140420</name>
</gene>
<dbReference type="Proteomes" id="UP001157502">
    <property type="component" value="Chromosome 11"/>
</dbReference>
<dbReference type="EMBL" id="CM055738">
    <property type="protein sequence ID" value="KAJ8004834.1"/>
    <property type="molecule type" value="Genomic_DNA"/>
</dbReference>